<sequence>MSDNPLSAATATRIGRYDVICELGRGGMGIVYRAEDKLIGREIAIKTLTETTPDLRERFYVEARSGILNHANIVTIYEIGEYEGNPYIAMEYVAGESLEKILRSGKRPSLLETVSTIEQLCSGLGYAHQNGVQHRDVKPANLILQPDSRVKIVDFGIARLADQTTRLTKTDALIGTFHYIAPERLKGEMSDGRSDIWSAGVILYQMITGQLPFDGANVSTLYKVISEPYPPLRNYNQDLPEELIAIVERALAKNPDDRYSTAEEMAFDLQAISGSLQKERMGDLMISAKRLMEQGQLAHARTVLLDLQRIDSQDADVRRMMREVQEQLSRTQKTEQVRQLVEQAEEAVYSQRYDEAIQVYRQAIKLDQEDTLQLAERLESIQGLKEKHDKIDLLRQQAVSARGRGDLIGAQDLLGQAITLDEKNTDLRNAYATVLREIERKSNEEKLQELLQIARESYISRRYTDTIARLREATELDPTHQEVQQLLHEAVNRQDQEIRRKLNEQVAAEVQDCIYREDFDKAIKQLNRALEKLPTETLLLRLKVETEKKKREFQAQQVAQAATQKAQNLFSDAPAEALAVVETALEQVPGDERLVQLKFRLEEQIKRLKREELLAQAMKLARAEIDATQFDKAIQILESVRIECGTTEDVTSLLEFARAEKQALTRQRQSSETRAEAQALMSVGKYEAAIAKLEPVAADMEDPALNVLLVQAQQALQEALQRLESIESHVRSLAETDVQEALRLLESQPPEVISNGKISTLRQELNKKANIQRAIQTAIVHFETSLAKQDLKGSMDALESARRTHGESPELAQAIAEAKSKRLSFANASLTASMDESSKALLRNEPKEARDVLRRPEKLAEYADTQVRSDWKLQLKMASKTPSTKPSAGEKALPNVAKGRSWTWAYIATGLILAVVLGLIWRRSVRSSVPVPLATTYLQLNASPWAVVQQVTDGKGHSVELPAGDHSTPMRLEGLPAGDYQVTFQSADQNNQVEHCQLTLEKHLCTSTFAEPDIKLLLSGDQP</sequence>
<dbReference type="PROSITE" id="PS00107">
    <property type="entry name" value="PROTEIN_KINASE_ATP"/>
    <property type="match status" value="1"/>
</dbReference>
<keyword evidence="10" id="KW-0472">Membrane</keyword>
<evidence type="ECO:0000259" key="11">
    <source>
        <dbReference type="PROSITE" id="PS50011"/>
    </source>
</evidence>
<dbReference type="FunFam" id="1.10.510.10:FF:000021">
    <property type="entry name" value="Serine/threonine protein kinase"/>
    <property type="match status" value="1"/>
</dbReference>
<keyword evidence="2" id="KW-0723">Serine/threonine-protein kinase</keyword>
<keyword evidence="4 8" id="KW-0547">Nucleotide-binding</keyword>
<dbReference type="RefSeq" id="WP_184255893.1">
    <property type="nucleotide sequence ID" value="NZ_JACHIO010000009.1"/>
</dbReference>
<dbReference type="InterPro" id="IPR017441">
    <property type="entry name" value="Protein_kinase_ATP_BS"/>
</dbReference>
<proteinExistence type="predicted"/>
<feature type="domain" description="Protein kinase" evidence="11">
    <location>
        <begin position="17"/>
        <end position="272"/>
    </location>
</feature>
<evidence type="ECO:0000256" key="6">
    <source>
        <dbReference type="ARBA" id="ARBA00022840"/>
    </source>
</evidence>
<dbReference type="Gene3D" id="3.30.200.20">
    <property type="entry name" value="Phosphorylase Kinase, domain 1"/>
    <property type="match status" value="1"/>
</dbReference>
<dbReference type="InterPro" id="IPR008271">
    <property type="entry name" value="Ser/Thr_kinase_AS"/>
</dbReference>
<reference evidence="12 13" key="1">
    <citation type="submission" date="2020-08" db="EMBL/GenBank/DDBJ databases">
        <title>Genomic Encyclopedia of Type Strains, Phase IV (KMG-V): Genome sequencing to study the core and pangenomes of soil and plant-associated prokaryotes.</title>
        <authorList>
            <person name="Whitman W."/>
        </authorList>
    </citation>
    <scope>NUCLEOTIDE SEQUENCE [LARGE SCALE GENOMIC DNA]</scope>
    <source>
        <strain evidence="12 13">X5P3</strain>
    </source>
</reference>
<dbReference type="EMBL" id="JACHIO010000009">
    <property type="protein sequence ID" value="MBB5064196.1"/>
    <property type="molecule type" value="Genomic_DNA"/>
</dbReference>
<dbReference type="GO" id="GO:0005524">
    <property type="term" value="F:ATP binding"/>
    <property type="evidence" value="ECO:0007669"/>
    <property type="project" value="UniProtKB-UniRule"/>
</dbReference>
<accession>A0A7W7ZRX8</accession>
<dbReference type="Pfam" id="PF00069">
    <property type="entry name" value="Pkinase"/>
    <property type="match status" value="1"/>
</dbReference>
<feature type="repeat" description="TPR" evidence="7">
    <location>
        <begin position="337"/>
        <end position="370"/>
    </location>
</feature>
<evidence type="ECO:0000313" key="13">
    <source>
        <dbReference type="Proteomes" id="UP000584867"/>
    </source>
</evidence>
<keyword evidence="7" id="KW-0802">TPR repeat</keyword>
<name>A0A7W7ZRX8_9BACT</name>
<feature type="transmembrane region" description="Helical" evidence="10">
    <location>
        <begin position="902"/>
        <end position="921"/>
    </location>
</feature>
<evidence type="ECO:0000256" key="3">
    <source>
        <dbReference type="ARBA" id="ARBA00022679"/>
    </source>
</evidence>
<evidence type="ECO:0000256" key="5">
    <source>
        <dbReference type="ARBA" id="ARBA00022777"/>
    </source>
</evidence>
<dbReference type="PROSITE" id="PS50005">
    <property type="entry name" value="TPR"/>
    <property type="match status" value="1"/>
</dbReference>
<keyword evidence="9" id="KW-0175">Coiled coil</keyword>
<dbReference type="Gene3D" id="1.25.40.10">
    <property type="entry name" value="Tetratricopeptide repeat domain"/>
    <property type="match status" value="1"/>
</dbReference>
<organism evidence="12 13">
    <name type="scientific">Granulicella mallensis</name>
    <dbReference type="NCBI Taxonomy" id="940614"/>
    <lineage>
        <taxon>Bacteria</taxon>
        <taxon>Pseudomonadati</taxon>
        <taxon>Acidobacteriota</taxon>
        <taxon>Terriglobia</taxon>
        <taxon>Terriglobales</taxon>
        <taxon>Acidobacteriaceae</taxon>
        <taxon>Granulicella</taxon>
    </lineage>
</organism>
<evidence type="ECO:0000313" key="12">
    <source>
        <dbReference type="EMBL" id="MBB5064196.1"/>
    </source>
</evidence>
<keyword evidence="3 12" id="KW-0808">Transferase</keyword>
<dbReference type="SUPFAM" id="SSF56112">
    <property type="entry name" value="Protein kinase-like (PK-like)"/>
    <property type="match status" value="1"/>
</dbReference>
<dbReference type="GO" id="GO:0004674">
    <property type="term" value="F:protein serine/threonine kinase activity"/>
    <property type="evidence" value="ECO:0007669"/>
    <property type="project" value="UniProtKB-KW"/>
</dbReference>
<evidence type="ECO:0000256" key="9">
    <source>
        <dbReference type="SAM" id="Coils"/>
    </source>
</evidence>
<dbReference type="InterPro" id="IPR011009">
    <property type="entry name" value="Kinase-like_dom_sf"/>
</dbReference>
<evidence type="ECO:0000256" key="8">
    <source>
        <dbReference type="PROSITE-ProRule" id="PRU10141"/>
    </source>
</evidence>
<comment type="caution">
    <text evidence="12">The sequence shown here is derived from an EMBL/GenBank/DDBJ whole genome shotgun (WGS) entry which is preliminary data.</text>
</comment>
<dbReference type="SMART" id="SM00220">
    <property type="entry name" value="S_TKc"/>
    <property type="match status" value="1"/>
</dbReference>
<evidence type="ECO:0000256" key="7">
    <source>
        <dbReference type="PROSITE-ProRule" id="PRU00339"/>
    </source>
</evidence>
<dbReference type="EC" id="2.7.11.1" evidence="1"/>
<dbReference type="SUPFAM" id="SSF48452">
    <property type="entry name" value="TPR-like"/>
    <property type="match status" value="1"/>
</dbReference>
<dbReference type="CDD" id="cd14014">
    <property type="entry name" value="STKc_PknB_like"/>
    <property type="match status" value="1"/>
</dbReference>
<dbReference type="PROSITE" id="PS00108">
    <property type="entry name" value="PROTEIN_KINASE_ST"/>
    <property type="match status" value="1"/>
</dbReference>
<feature type="binding site" evidence="8">
    <location>
        <position position="46"/>
    </location>
    <ligand>
        <name>ATP</name>
        <dbReference type="ChEBI" id="CHEBI:30616"/>
    </ligand>
</feature>
<evidence type="ECO:0000256" key="4">
    <source>
        <dbReference type="ARBA" id="ARBA00022741"/>
    </source>
</evidence>
<evidence type="ECO:0000256" key="1">
    <source>
        <dbReference type="ARBA" id="ARBA00012513"/>
    </source>
</evidence>
<gene>
    <name evidence="12" type="ORF">HDF15_002547</name>
</gene>
<dbReference type="InterPro" id="IPR019734">
    <property type="entry name" value="TPR_rpt"/>
</dbReference>
<keyword evidence="5 12" id="KW-0418">Kinase</keyword>
<dbReference type="InterPro" id="IPR011990">
    <property type="entry name" value="TPR-like_helical_dom_sf"/>
</dbReference>
<dbReference type="SMART" id="SM00028">
    <property type="entry name" value="TPR"/>
    <property type="match status" value="3"/>
</dbReference>
<dbReference type="InterPro" id="IPR000719">
    <property type="entry name" value="Prot_kinase_dom"/>
</dbReference>
<dbReference type="PANTHER" id="PTHR43289">
    <property type="entry name" value="MITOGEN-ACTIVATED PROTEIN KINASE KINASE KINASE 20-RELATED"/>
    <property type="match status" value="1"/>
</dbReference>
<protein>
    <recommendedName>
        <fullName evidence="1">non-specific serine/threonine protein kinase</fullName>
        <ecNumber evidence="1">2.7.11.1</ecNumber>
    </recommendedName>
</protein>
<dbReference type="PROSITE" id="PS50011">
    <property type="entry name" value="PROTEIN_KINASE_DOM"/>
    <property type="match status" value="1"/>
</dbReference>
<keyword evidence="10" id="KW-1133">Transmembrane helix</keyword>
<keyword evidence="10" id="KW-0812">Transmembrane</keyword>
<keyword evidence="6 8" id="KW-0067">ATP-binding</keyword>
<dbReference type="Gene3D" id="1.10.510.10">
    <property type="entry name" value="Transferase(Phosphotransferase) domain 1"/>
    <property type="match status" value="1"/>
</dbReference>
<feature type="coiled-coil region" evidence="9">
    <location>
        <begin position="709"/>
        <end position="736"/>
    </location>
</feature>
<evidence type="ECO:0000256" key="2">
    <source>
        <dbReference type="ARBA" id="ARBA00022527"/>
    </source>
</evidence>
<dbReference type="PANTHER" id="PTHR43289:SF6">
    <property type="entry name" value="SERINE_THREONINE-PROTEIN KINASE NEKL-3"/>
    <property type="match status" value="1"/>
</dbReference>
<dbReference type="AlphaFoldDB" id="A0A7W7ZRX8"/>
<evidence type="ECO:0000256" key="10">
    <source>
        <dbReference type="SAM" id="Phobius"/>
    </source>
</evidence>
<dbReference type="Proteomes" id="UP000584867">
    <property type="component" value="Unassembled WGS sequence"/>
</dbReference>